<evidence type="ECO:0000256" key="1">
    <source>
        <dbReference type="ARBA" id="ARBA00022723"/>
    </source>
</evidence>
<keyword evidence="3" id="KW-0862">Zinc</keyword>
<evidence type="ECO:0000256" key="3">
    <source>
        <dbReference type="ARBA" id="ARBA00022833"/>
    </source>
</evidence>
<name>A0ABN8PIB4_9CNID</name>
<evidence type="ECO:0000256" key="5">
    <source>
        <dbReference type="ARBA" id="ARBA00024361"/>
    </source>
</evidence>
<evidence type="ECO:0000256" key="2">
    <source>
        <dbReference type="ARBA" id="ARBA00022729"/>
    </source>
</evidence>
<dbReference type="PANTHER" id="PTHR11329:SF0">
    <property type="entry name" value="LEUKOCYTE CELL-DERIVED CHEMOTAXIN-2"/>
    <property type="match status" value="1"/>
</dbReference>
<dbReference type="PANTHER" id="PTHR11329">
    <property type="entry name" value="LEUKOCYTE CELL-DERIVED CHEMOTAXIN 2"/>
    <property type="match status" value="1"/>
</dbReference>
<keyword evidence="2" id="KW-0732">Signal</keyword>
<reference evidence="7 8" key="1">
    <citation type="submission" date="2022-05" db="EMBL/GenBank/DDBJ databases">
        <authorList>
            <consortium name="Genoscope - CEA"/>
            <person name="William W."/>
        </authorList>
    </citation>
    <scope>NUCLEOTIDE SEQUENCE [LARGE SCALE GENOMIC DNA]</scope>
</reference>
<sequence>MKWVHDDHIIGTVPATSSLASMSWLLSHCCKYLAGPGGDVAAGTEGVAVESAQGTVIIRQFQIGSSYRLRLEKLCFAQICSSNPSNSIRGWDRRGSGAWKAPREGSRHYGIDIICDAGSSVYSPFPAQVIRISKPYGNGKPHDTGIYIKGTGAWIGYRVKMFYVSKEIRDGASVSAGGRIGSMINMAAQFSPGMTNHIHVTLYKNGQEVNPTPYKC</sequence>
<dbReference type="SUPFAM" id="SSF51261">
    <property type="entry name" value="Duplicated hybrid motif"/>
    <property type="match status" value="1"/>
</dbReference>
<accession>A0ABN8PIB4</accession>
<proteinExistence type="inferred from homology"/>
<keyword evidence="4" id="KW-1015">Disulfide bond</keyword>
<dbReference type="Pfam" id="PF01551">
    <property type="entry name" value="Peptidase_M23"/>
    <property type="match status" value="1"/>
</dbReference>
<dbReference type="Gene3D" id="2.70.70.10">
    <property type="entry name" value="Glucose Permease (Domain IIA)"/>
    <property type="match status" value="1"/>
</dbReference>
<evidence type="ECO:0000259" key="6">
    <source>
        <dbReference type="Pfam" id="PF01551"/>
    </source>
</evidence>
<keyword evidence="8" id="KW-1185">Reference proteome</keyword>
<gene>
    <name evidence="7" type="ORF">PLOB_00042198</name>
</gene>
<dbReference type="InterPro" id="IPR016047">
    <property type="entry name" value="M23ase_b-sheet_dom"/>
</dbReference>
<dbReference type="Proteomes" id="UP001159405">
    <property type="component" value="Unassembled WGS sequence"/>
</dbReference>
<keyword evidence="1" id="KW-0479">Metal-binding</keyword>
<protein>
    <recommendedName>
        <fullName evidence="6">M23ase beta-sheet core domain-containing protein</fullName>
    </recommendedName>
</protein>
<organism evidence="7 8">
    <name type="scientific">Porites lobata</name>
    <dbReference type="NCBI Taxonomy" id="104759"/>
    <lineage>
        <taxon>Eukaryota</taxon>
        <taxon>Metazoa</taxon>
        <taxon>Cnidaria</taxon>
        <taxon>Anthozoa</taxon>
        <taxon>Hexacorallia</taxon>
        <taxon>Scleractinia</taxon>
        <taxon>Fungiina</taxon>
        <taxon>Poritidae</taxon>
        <taxon>Porites</taxon>
    </lineage>
</organism>
<evidence type="ECO:0000313" key="8">
    <source>
        <dbReference type="Proteomes" id="UP001159405"/>
    </source>
</evidence>
<feature type="domain" description="M23ase beta-sheet core" evidence="6">
    <location>
        <begin position="107"/>
        <end position="211"/>
    </location>
</feature>
<comment type="caution">
    <text evidence="7">The sequence shown here is derived from an EMBL/GenBank/DDBJ whole genome shotgun (WGS) entry which is preliminary data.</text>
</comment>
<evidence type="ECO:0000256" key="4">
    <source>
        <dbReference type="ARBA" id="ARBA00023157"/>
    </source>
</evidence>
<dbReference type="InterPro" id="IPR008663">
    <property type="entry name" value="LECT2"/>
</dbReference>
<evidence type="ECO:0000313" key="7">
    <source>
        <dbReference type="EMBL" id="CAH3142195.1"/>
    </source>
</evidence>
<dbReference type="EMBL" id="CALNXK010000068">
    <property type="protein sequence ID" value="CAH3142195.1"/>
    <property type="molecule type" value="Genomic_DNA"/>
</dbReference>
<comment type="similarity">
    <text evidence="5">Belongs to the LECT2/MIM-1 family.</text>
</comment>
<dbReference type="InterPro" id="IPR011055">
    <property type="entry name" value="Dup_hybrid_motif"/>
</dbReference>